<feature type="domain" description="Rv2525c-like glycoside hydrolase-like" evidence="1">
    <location>
        <begin position="360"/>
        <end position="571"/>
    </location>
</feature>
<comment type="caution">
    <text evidence="2">The sequence shown here is derived from an EMBL/GenBank/DDBJ whole genome shotgun (WGS) entry which is preliminary data.</text>
</comment>
<dbReference type="EMBL" id="DSMG01000078">
    <property type="protein sequence ID" value="HDX31284.1"/>
    <property type="molecule type" value="Genomic_DNA"/>
</dbReference>
<dbReference type="Pfam" id="PF08924">
    <property type="entry name" value="Rv2525c_GlyHyd-like"/>
    <property type="match status" value="1"/>
</dbReference>
<accession>A0A7C1JCE7</accession>
<reference evidence="2" key="1">
    <citation type="journal article" date="2020" name="mSystems">
        <title>Genome- and Community-Level Interaction Insights into Carbon Utilization and Element Cycling Functions of Hydrothermarchaeota in Hydrothermal Sediment.</title>
        <authorList>
            <person name="Zhou Z."/>
            <person name="Liu Y."/>
            <person name="Xu W."/>
            <person name="Pan J."/>
            <person name="Luo Z.H."/>
            <person name="Li M."/>
        </authorList>
    </citation>
    <scope>NUCLEOTIDE SEQUENCE [LARGE SCALE GENOMIC DNA]</scope>
    <source>
        <strain evidence="2">SpSt-289</strain>
    </source>
</reference>
<protein>
    <submittedName>
        <fullName evidence="2">DUF1906 domain-containing protein</fullName>
    </submittedName>
</protein>
<proteinExistence type="predicted"/>
<dbReference type="InterPro" id="IPR015020">
    <property type="entry name" value="Rv2525c-like_Glyco_Hydro-like"/>
</dbReference>
<dbReference type="Gene3D" id="3.20.20.80">
    <property type="entry name" value="Glycosidases"/>
    <property type="match status" value="1"/>
</dbReference>
<evidence type="ECO:0000313" key="2">
    <source>
        <dbReference type="EMBL" id="HDX31284.1"/>
    </source>
</evidence>
<dbReference type="InterPro" id="IPR017853">
    <property type="entry name" value="GH"/>
</dbReference>
<dbReference type="AlphaFoldDB" id="A0A7C1JCE7"/>
<dbReference type="SUPFAM" id="SSF110296">
    <property type="entry name" value="Oligoxyloglucan reducing end-specific cellobiohydrolase"/>
    <property type="match status" value="1"/>
</dbReference>
<evidence type="ECO:0000259" key="1">
    <source>
        <dbReference type="Pfam" id="PF08924"/>
    </source>
</evidence>
<dbReference type="InterPro" id="IPR015943">
    <property type="entry name" value="WD40/YVTN_repeat-like_dom_sf"/>
</dbReference>
<dbReference type="PANTHER" id="PTHR47199">
    <property type="entry name" value="PHOTOSYSTEM II STABILITY/ASSEMBLY FACTOR HCF136, CHLOROPLASTIC"/>
    <property type="match status" value="1"/>
</dbReference>
<dbReference type="SUPFAM" id="SSF51445">
    <property type="entry name" value="(Trans)glycosidases"/>
    <property type="match status" value="1"/>
</dbReference>
<dbReference type="PANTHER" id="PTHR47199:SF2">
    <property type="entry name" value="PHOTOSYSTEM II STABILITY_ASSEMBLY FACTOR HCF136, CHLOROPLASTIC"/>
    <property type="match status" value="1"/>
</dbReference>
<dbReference type="Gene3D" id="2.130.10.10">
    <property type="entry name" value="YVTN repeat-like/Quinoprotein amine dehydrogenase"/>
    <property type="match status" value="1"/>
</dbReference>
<organism evidence="2">
    <name type="scientific">Caldilinea aerophila</name>
    <dbReference type="NCBI Taxonomy" id="133453"/>
    <lineage>
        <taxon>Bacteria</taxon>
        <taxon>Bacillati</taxon>
        <taxon>Chloroflexota</taxon>
        <taxon>Caldilineae</taxon>
        <taxon>Caldilineales</taxon>
        <taxon>Caldilineaceae</taxon>
        <taxon>Caldilinea</taxon>
    </lineage>
</organism>
<gene>
    <name evidence="2" type="ORF">ENQ20_07280</name>
</gene>
<name>A0A7C1JCE7_9CHLR</name>
<sequence length="758" mass="83906">MLDRGLSMHGKMWGILFLLVIGLAMWAPQPGTAQEKLPVQRVAGLLESFAALDARTAWVLAGDALLLTEDGGETWRTMTPPPLQTHAHRAAAFIDAQTGWTVHAFPDDPGVVVFAATSDGGRHWHVERRRLLDAHDPAAFIGQLSLFWLDRSHGWLMLRQATSSNFDLGALFRTQDGGLSWQRVDAPGGQPVRFTTPLIGWTVGGPNGSALYRTDDGGVSWRIQPLPCSEDATGVLPRHTLPHFRAGGHHGVVGVFVNYEDGQRQEWCATEDGGVTWTRLDAAPPAMEIDFGWRLDAVANALLRTPDQGHTWRVVLAGEERPTITAAAVTHTANTRTGRLTGHGFDMCELTGEENLRRWIEASPYRAVNLYIGGALRACRNRLLDAELLEWLTRQGWTFLPTWVGPQAPCTNFREKFDFNPVIAFSQGRAEAEKAIESARRLGLTEADGSGTVIYYDLEAYNGQDPACVEAARAFVAGWVQRLHESNNRAGLYAHACSPPIVEYATLPTPPDAVWFAAWNRLSFDPNVTVWDISPHCLPPTLWTQQQRIYQYTGGHPETWGGVTLPIDSNALDGIVADLRGVVQPKTIVIVREPELSPRFEERTACEDGWHRFTNVRGYPTYLAASQPLGQTIPPLNYGIWRPALPVTGIYRVEALIASHGKVEWPCRGITSQPDTSQARYIVHHYGGATTTVHDQLPLNDVWLHLGSYPFVAGEEGFVYLDAAVADHPRLVSFSAMRFILEIEGLFTERVYLPLIAR</sequence>